<dbReference type="Pfam" id="PF02661">
    <property type="entry name" value="Fic"/>
    <property type="match status" value="1"/>
</dbReference>
<evidence type="ECO:0000256" key="6">
    <source>
        <dbReference type="ARBA" id="ARBA00047939"/>
    </source>
</evidence>
<dbReference type="InterPro" id="IPR012340">
    <property type="entry name" value="NA-bd_OB-fold"/>
</dbReference>
<dbReference type="PANTHER" id="PTHR39560:SF1">
    <property type="entry name" value="PROTEIN ADENYLYLTRANSFERASE FIC-RELATED"/>
    <property type="match status" value="1"/>
</dbReference>
<evidence type="ECO:0000256" key="4">
    <source>
        <dbReference type="ARBA" id="ARBA00022840"/>
    </source>
</evidence>
<evidence type="ECO:0000256" key="5">
    <source>
        <dbReference type="ARBA" id="ARBA00034531"/>
    </source>
</evidence>
<dbReference type="GO" id="GO:0070733">
    <property type="term" value="F:AMPylase activity"/>
    <property type="evidence" value="ECO:0007669"/>
    <property type="project" value="UniProtKB-EC"/>
</dbReference>
<keyword evidence="1" id="KW-0808">Transferase</keyword>
<dbReference type="GO" id="GO:0051302">
    <property type="term" value="P:regulation of cell division"/>
    <property type="evidence" value="ECO:0007669"/>
    <property type="project" value="TreeGrafter"/>
</dbReference>
<evidence type="ECO:0000256" key="2">
    <source>
        <dbReference type="ARBA" id="ARBA00022695"/>
    </source>
</evidence>
<dbReference type="Proteomes" id="UP000057213">
    <property type="component" value="Chromosome"/>
</dbReference>
<protein>
    <recommendedName>
        <fullName evidence="5">protein adenylyltransferase</fullName>
        <ecNumber evidence="5">2.7.7.108</ecNumber>
    </recommendedName>
</protein>
<dbReference type="Gene3D" id="2.40.50.140">
    <property type="entry name" value="Nucleic acid-binding proteins"/>
    <property type="match status" value="1"/>
</dbReference>
<comment type="catalytic activity">
    <reaction evidence="6">
        <text>L-threonyl-[protein] + ATP = 3-O-(5'-adenylyl)-L-threonyl-[protein] + diphosphate</text>
        <dbReference type="Rhea" id="RHEA:54292"/>
        <dbReference type="Rhea" id="RHEA-COMP:11060"/>
        <dbReference type="Rhea" id="RHEA-COMP:13847"/>
        <dbReference type="ChEBI" id="CHEBI:30013"/>
        <dbReference type="ChEBI" id="CHEBI:30616"/>
        <dbReference type="ChEBI" id="CHEBI:33019"/>
        <dbReference type="ChEBI" id="CHEBI:138113"/>
        <dbReference type="EC" id="2.7.7.108"/>
    </reaction>
</comment>
<accession>A0A0M5KSB8</accession>
<reference evidence="9 10" key="1">
    <citation type="journal article" date="2015" name="Genome Announc.">
        <title>Complete Genome Sequence of Bartonella ancashensis Strain 20.00, Isolated from the Blood of a Patient with Verruga Peruana.</title>
        <authorList>
            <person name="Hang J."/>
            <person name="Mullins K.E."/>
            <person name="Clifford R.J."/>
            <person name="Onmus-Leone F."/>
            <person name="Yang Y."/>
            <person name="Jiang J."/>
            <person name="Leguia M."/>
            <person name="Kasper M.R."/>
            <person name="Maguina C."/>
            <person name="Lesho E.P."/>
            <person name="Jarman R.G."/>
            <person name="Richards A.L."/>
            <person name="Blazes D."/>
        </authorList>
    </citation>
    <scope>NUCLEOTIDE SEQUENCE [LARGE SCALE GENOMIC DNA]</scope>
    <source>
        <strain evidence="9 10">20.00</strain>
    </source>
</reference>
<evidence type="ECO:0000256" key="1">
    <source>
        <dbReference type="ARBA" id="ARBA00022679"/>
    </source>
</evidence>
<sequence>MPTGKAFHGNYLYFGTNVLKNRYKIASSEQLEARCAHGIATEMVLLQREPYPEHFNSSYLKYLHKRLFREVFEWAGCTRDAPFKFRDGTVAYMPEMKKSGAYSHFASSDEIERHLKNFDKTLLERNNLRGLSRKEFVKDVTMLFAFLNWVHPFRDGNIRTQQLFFERLAAATGHELSFSLVTKRRMKDVCAEAMDYDNLSPMRHMFEDISNPKKRLTLENFFRHATFKKSGVENRHIVVAREGIRVTGTFAGIKEEMFLINTGNTLVICPVKELQKYQLQDLRHGDLMIFTPREAPEILIPEKNIGPLQERELSEMIAKDDLVQKSIREIRKLSQTIYTNPAILDEKIKDIQLNQDLAQKLTQQIKRNPESFARLAGKRYLCLRNGARRNAERAVSCLVNSIANHGEIIKCVRERSIKKYQKEQERMGTAVEIPSERLRDLFSSSERQQEKILFEDTSVRKELNVYMRALNARLSKSEHAAIESGDYTRLAASVGVSNEQAEMIAAIASVGRDMQKKNQEFKISQLKGVMKVC</sequence>
<keyword evidence="2" id="KW-0548">Nucleotidyltransferase</keyword>
<evidence type="ECO:0000256" key="3">
    <source>
        <dbReference type="ARBA" id="ARBA00022741"/>
    </source>
</evidence>
<dbReference type="InterPro" id="IPR036597">
    <property type="entry name" value="Fido-like_dom_sf"/>
</dbReference>
<dbReference type="EMBL" id="CP010401">
    <property type="protein sequence ID" value="ALE03036.1"/>
    <property type="molecule type" value="Genomic_DNA"/>
</dbReference>
<dbReference type="OrthoDB" id="7926176at2"/>
<dbReference type="PATRIC" id="fig|1318743.3.peg.231"/>
<gene>
    <name evidence="9" type="ORF">PU02_0222</name>
</gene>
<dbReference type="PANTHER" id="PTHR39560">
    <property type="entry name" value="PROTEIN ADENYLYLTRANSFERASE FIC-RELATED"/>
    <property type="match status" value="1"/>
</dbReference>
<dbReference type="STRING" id="1318743.PU02_0222"/>
<evidence type="ECO:0000259" key="8">
    <source>
        <dbReference type="PROSITE" id="PS51459"/>
    </source>
</evidence>
<dbReference type="EC" id="2.7.7.108" evidence="5"/>
<comment type="catalytic activity">
    <reaction evidence="7">
        <text>L-tyrosyl-[protein] + ATP = O-(5'-adenylyl)-L-tyrosyl-[protein] + diphosphate</text>
        <dbReference type="Rhea" id="RHEA:54288"/>
        <dbReference type="Rhea" id="RHEA-COMP:10136"/>
        <dbReference type="Rhea" id="RHEA-COMP:13846"/>
        <dbReference type="ChEBI" id="CHEBI:30616"/>
        <dbReference type="ChEBI" id="CHEBI:33019"/>
        <dbReference type="ChEBI" id="CHEBI:46858"/>
        <dbReference type="ChEBI" id="CHEBI:83624"/>
        <dbReference type="EC" id="2.7.7.108"/>
    </reaction>
</comment>
<proteinExistence type="predicted"/>
<dbReference type="PROSITE" id="PS51459">
    <property type="entry name" value="FIDO"/>
    <property type="match status" value="1"/>
</dbReference>
<dbReference type="NCBIfam" id="NF033856">
    <property type="entry name" value="T4SS_effec_BID"/>
    <property type="match status" value="1"/>
</dbReference>
<evidence type="ECO:0000256" key="7">
    <source>
        <dbReference type="ARBA" id="ARBA00048696"/>
    </source>
</evidence>
<keyword evidence="3" id="KW-0547">Nucleotide-binding</keyword>
<keyword evidence="10" id="KW-1185">Reference proteome</keyword>
<name>A0A0M5KSB8_9HYPH</name>
<feature type="domain" description="Fido" evidence="8">
    <location>
        <begin position="55"/>
        <end position="208"/>
    </location>
</feature>
<dbReference type="GO" id="GO:0005524">
    <property type="term" value="F:ATP binding"/>
    <property type="evidence" value="ECO:0007669"/>
    <property type="project" value="UniProtKB-KW"/>
</dbReference>
<evidence type="ECO:0000313" key="9">
    <source>
        <dbReference type="EMBL" id="ALE03036.1"/>
    </source>
</evidence>
<keyword evidence="4" id="KW-0067">ATP-binding</keyword>
<dbReference type="Gene3D" id="1.10.3290.10">
    <property type="entry name" value="Fido-like domain"/>
    <property type="match status" value="1"/>
</dbReference>
<organism evidence="9 10">
    <name type="scientific">Bartonella ancashensis</name>
    <dbReference type="NCBI Taxonomy" id="1318743"/>
    <lineage>
        <taxon>Bacteria</taxon>
        <taxon>Pseudomonadati</taxon>
        <taxon>Pseudomonadota</taxon>
        <taxon>Alphaproteobacteria</taxon>
        <taxon>Hyphomicrobiales</taxon>
        <taxon>Bartonellaceae</taxon>
        <taxon>Bartonella</taxon>
    </lineage>
</organism>
<dbReference type="AlphaFoldDB" id="A0A0M5KSB8"/>
<dbReference type="SUPFAM" id="SSF140931">
    <property type="entry name" value="Fic-like"/>
    <property type="match status" value="1"/>
</dbReference>
<evidence type="ECO:0000313" key="10">
    <source>
        <dbReference type="Proteomes" id="UP000057213"/>
    </source>
</evidence>
<dbReference type="KEGG" id="banc:PU02_0222"/>
<dbReference type="RefSeq" id="WP_053943715.1">
    <property type="nucleotide sequence ID" value="NZ_CP010401.1"/>
</dbReference>
<dbReference type="InterPro" id="IPR003812">
    <property type="entry name" value="Fido"/>
</dbReference>